<accession>A0ABZ0K1A3</accession>
<dbReference type="InterPro" id="IPR020103">
    <property type="entry name" value="PsdUridine_synth_cat_dom_sf"/>
</dbReference>
<dbReference type="PROSITE" id="PS01129">
    <property type="entry name" value="PSI_RLU"/>
    <property type="match status" value="1"/>
</dbReference>
<dbReference type="PANTHER" id="PTHR21600">
    <property type="entry name" value="MITOCHONDRIAL RNA PSEUDOURIDINE SYNTHASE"/>
    <property type="match status" value="1"/>
</dbReference>
<sequence>MSHSVRAAQASYIVLPETVTDKPTVLSFLVSHFKAIEASVWVERIENGKVHWRDGQLVTLTSAFIPRARVYYYREVQQESLIPFDEQILLQNQHIIIAFKPHFLAVNPSGNFVNECLVNRLRIKTGNEQIVAAHRLDRATAGVMLMSVNASTRHDYHQLFKNGDITKTYQAIATLSTDIKQQLESGKLALPLHWTVKNRLAKADPSFMMTITAGEPNSHSEISLVAVKGDIGLFELTPVTGRTHQLRLHMMSLGMPILNDRLYPKLLDKAADDFDKPLMLMAKRLAFTDPLTHELVDISCDGFKLSDVDC</sequence>
<feature type="domain" description="Pseudouridine synthase RsuA/RluA-like" evidence="1">
    <location>
        <begin position="94"/>
        <end position="250"/>
    </location>
</feature>
<evidence type="ECO:0000313" key="3">
    <source>
        <dbReference type="Proteomes" id="UP001529491"/>
    </source>
</evidence>
<dbReference type="RefSeq" id="WP_310469810.1">
    <property type="nucleotide sequence ID" value="NZ_CP136522.1"/>
</dbReference>
<dbReference type="Gene3D" id="3.30.2350.10">
    <property type="entry name" value="Pseudouridine synthase"/>
    <property type="match status" value="1"/>
</dbReference>
<dbReference type="InterPro" id="IPR006145">
    <property type="entry name" value="PsdUridine_synth_RsuA/RluA"/>
</dbReference>
<dbReference type="EMBL" id="CP136522">
    <property type="protein sequence ID" value="WOT05549.1"/>
    <property type="molecule type" value="Genomic_DNA"/>
</dbReference>
<proteinExistence type="predicted"/>
<evidence type="ECO:0000259" key="1">
    <source>
        <dbReference type="Pfam" id="PF00849"/>
    </source>
</evidence>
<dbReference type="Proteomes" id="UP001529491">
    <property type="component" value="Chromosome"/>
</dbReference>
<dbReference type="PANTHER" id="PTHR21600:SF84">
    <property type="entry name" value="PSEUDOURIDINE SYNTHASE RSUA_RLUA-LIKE DOMAIN-CONTAINING PROTEIN"/>
    <property type="match status" value="1"/>
</dbReference>
<keyword evidence="3" id="KW-1185">Reference proteome</keyword>
<dbReference type="SUPFAM" id="SSF55120">
    <property type="entry name" value="Pseudouridine synthase"/>
    <property type="match status" value="1"/>
</dbReference>
<reference evidence="2 3" key="1">
    <citation type="submission" date="2023-10" db="EMBL/GenBank/DDBJ databases">
        <title>Complete genome sequence of Shewanella sp. DAU334.</title>
        <authorList>
            <person name="Lee Y.-S."/>
            <person name="Jeong H.-R."/>
            <person name="Hwang E.-J."/>
            <person name="Choi Y.-L."/>
            <person name="Kim G.-D."/>
        </authorList>
    </citation>
    <scope>NUCLEOTIDE SEQUENCE [LARGE SCALE GENOMIC DNA]</scope>
    <source>
        <strain evidence="2 3">DAU334</strain>
    </source>
</reference>
<dbReference type="Pfam" id="PF00849">
    <property type="entry name" value="PseudoU_synth_2"/>
    <property type="match status" value="1"/>
</dbReference>
<dbReference type="InterPro" id="IPR006224">
    <property type="entry name" value="PsdUridine_synth_RluA-like_CS"/>
</dbReference>
<evidence type="ECO:0000313" key="2">
    <source>
        <dbReference type="EMBL" id="WOT05549.1"/>
    </source>
</evidence>
<gene>
    <name evidence="2" type="ORF">RGE70_01600</name>
</gene>
<name>A0ABZ0K1A3_9GAMM</name>
<dbReference type="InterPro" id="IPR050188">
    <property type="entry name" value="RluA_PseudoU_synthase"/>
</dbReference>
<protein>
    <submittedName>
        <fullName evidence="2">Pseudouridine synthase</fullName>
    </submittedName>
</protein>
<organism evidence="2 3">
    <name type="scientific">Shewanella youngdeokensis</name>
    <dbReference type="NCBI Taxonomy" id="2999068"/>
    <lineage>
        <taxon>Bacteria</taxon>
        <taxon>Pseudomonadati</taxon>
        <taxon>Pseudomonadota</taxon>
        <taxon>Gammaproteobacteria</taxon>
        <taxon>Alteromonadales</taxon>
        <taxon>Shewanellaceae</taxon>
        <taxon>Shewanella</taxon>
    </lineage>
</organism>